<dbReference type="EMBL" id="JBJQND010000016">
    <property type="protein sequence ID" value="KAL3846740.1"/>
    <property type="molecule type" value="Genomic_DNA"/>
</dbReference>
<gene>
    <name evidence="1" type="ORF">ACJMK2_017704</name>
</gene>
<dbReference type="Gene3D" id="3.40.50.12780">
    <property type="entry name" value="N-terminal domain of ligase-like"/>
    <property type="match status" value="1"/>
</dbReference>
<accession>A0ABD3UBG9</accession>
<sequence>MNERSDSSLPSLDLDDTDTFSARVLDDTAILMGTSGYTGQPTFIVHSQRAILMCGAHLQDSMGYIYHDIVFNERKMQWIRGFPFQYLLNGVTTVMTA</sequence>
<dbReference type="AlphaFoldDB" id="A0ABD3UBG9"/>
<dbReference type="InterPro" id="IPR042099">
    <property type="entry name" value="ANL_N_sf"/>
</dbReference>
<dbReference type="Proteomes" id="UP001634394">
    <property type="component" value="Unassembled WGS sequence"/>
</dbReference>
<name>A0ABD3UBG9_SINWO</name>
<reference evidence="1 2" key="1">
    <citation type="submission" date="2024-11" db="EMBL/GenBank/DDBJ databases">
        <title>Chromosome-level genome assembly of the freshwater bivalve Anodonta woodiana.</title>
        <authorList>
            <person name="Chen X."/>
        </authorList>
    </citation>
    <scope>NUCLEOTIDE SEQUENCE [LARGE SCALE GENOMIC DNA]</scope>
    <source>
        <strain evidence="1">MN2024</strain>
        <tissue evidence="1">Gills</tissue>
    </source>
</reference>
<dbReference type="SUPFAM" id="SSF56801">
    <property type="entry name" value="Acetyl-CoA synthetase-like"/>
    <property type="match status" value="1"/>
</dbReference>
<evidence type="ECO:0000313" key="1">
    <source>
        <dbReference type="EMBL" id="KAL3846740.1"/>
    </source>
</evidence>
<organism evidence="1 2">
    <name type="scientific">Sinanodonta woodiana</name>
    <name type="common">Chinese pond mussel</name>
    <name type="synonym">Anodonta woodiana</name>
    <dbReference type="NCBI Taxonomy" id="1069815"/>
    <lineage>
        <taxon>Eukaryota</taxon>
        <taxon>Metazoa</taxon>
        <taxon>Spiralia</taxon>
        <taxon>Lophotrochozoa</taxon>
        <taxon>Mollusca</taxon>
        <taxon>Bivalvia</taxon>
        <taxon>Autobranchia</taxon>
        <taxon>Heteroconchia</taxon>
        <taxon>Palaeoheterodonta</taxon>
        <taxon>Unionida</taxon>
        <taxon>Unionoidea</taxon>
        <taxon>Unionidae</taxon>
        <taxon>Unioninae</taxon>
        <taxon>Sinanodonta</taxon>
    </lineage>
</organism>
<proteinExistence type="predicted"/>
<keyword evidence="2" id="KW-1185">Reference proteome</keyword>
<protein>
    <submittedName>
        <fullName evidence="1">Uncharacterized protein</fullName>
    </submittedName>
</protein>
<comment type="caution">
    <text evidence="1">The sequence shown here is derived from an EMBL/GenBank/DDBJ whole genome shotgun (WGS) entry which is preliminary data.</text>
</comment>
<evidence type="ECO:0000313" key="2">
    <source>
        <dbReference type="Proteomes" id="UP001634394"/>
    </source>
</evidence>